<accession>A0A7W7UA95</accession>
<evidence type="ECO:0000313" key="2">
    <source>
        <dbReference type="Proteomes" id="UP000582643"/>
    </source>
</evidence>
<keyword evidence="2" id="KW-1185">Reference proteome</keyword>
<sequence length="120" mass="13087">MATLALTVAFVALVALTTAVPLGHAAARHRVRRQRWRHWAHRAGVLWGPACGWRGCQFGSHRQRVQLAAGLPVLRPSIRDHARIVASHARHGLHAACATPCATSHTYRRPCALASSRNSP</sequence>
<comment type="caution">
    <text evidence="1">The sequence shown here is derived from an EMBL/GenBank/DDBJ whole genome shotgun (WGS) entry which is preliminary data.</text>
</comment>
<dbReference type="AlphaFoldDB" id="A0A7W7UA95"/>
<protein>
    <submittedName>
        <fullName evidence="1">Uncharacterized protein</fullName>
    </submittedName>
</protein>
<evidence type="ECO:0000313" key="1">
    <source>
        <dbReference type="EMBL" id="MBB4987476.1"/>
    </source>
</evidence>
<gene>
    <name evidence="1" type="ORF">GGE06_008449</name>
</gene>
<reference evidence="1 2" key="1">
    <citation type="submission" date="2020-08" db="EMBL/GenBank/DDBJ databases">
        <title>Genomic Encyclopedia of Type Strains, Phase III (KMG-III): the genomes of soil and plant-associated and newly described type strains.</title>
        <authorList>
            <person name="Whitman W."/>
        </authorList>
    </citation>
    <scope>NUCLEOTIDE SEQUENCE [LARGE SCALE GENOMIC DNA]</scope>
    <source>
        <strain evidence="1 2">SFB5A</strain>
    </source>
</reference>
<proteinExistence type="predicted"/>
<dbReference type="RefSeq" id="WP_184933259.1">
    <property type="nucleotide sequence ID" value="NZ_JACHJY010000023.1"/>
</dbReference>
<dbReference type="EMBL" id="JACHJY010000023">
    <property type="protein sequence ID" value="MBB4987476.1"/>
    <property type="molecule type" value="Genomic_DNA"/>
</dbReference>
<name>A0A7W7UA95_9ACTN</name>
<organism evidence="1 2">
    <name type="scientific">Streptomyces nymphaeiformis</name>
    <dbReference type="NCBI Taxonomy" id="2663842"/>
    <lineage>
        <taxon>Bacteria</taxon>
        <taxon>Bacillati</taxon>
        <taxon>Actinomycetota</taxon>
        <taxon>Actinomycetes</taxon>
        <taxon>Kitasatosporales</taxon>
        <taxon>Streptomycetaceae</taxon>
        <taxon>Streptomyces</taxon>
    </lineage>
</organism>
<dbReference type="Proteomes" id="UP000582643">
    <property type="component" value="Unassembled WGS sequence"/>
</dbReference>